<evidence type="ECO:0000313" key="4">
    <source>
        <dbReference type="Proteomes" id="UP000280307"/>
    </source>
</evidence>
<keyword evidence="2" id="KW-0378">Hydrolase</keyword>
<dbReference type="EC" id="3.2.2.n1" evidence="2"/>
<dbReference type="GO" id="GO:0016799">
    <property type="term" value="F:hydrolase activity, hydrolyzing N-glycosyl compounds"/>
    <property type="evidence" value="ECO:0007669"/>
    <property type="project" value="TreeGrafter"/>
</dbReference>
<dbReference type="GO" id="GO:0005829">
    <property type="term" value="C:cytosol"/>
    <property type="evidence" value="ECO:0007669"/>
    <property type="project" value="TreeGrafter"/>
</dbReference>
<dbReference type="InterPro" id="IPR005269">
    <property type="entry name" value="LOG"/>
</dbReference>
<comment type="similarity">
    <text evidence="1 2">Belongs to the LOG family.</text>
</comment>
<evidence type="ECO:0000256" key="2">
    <source>
        <dbReference type="RuleBase" id="RU363015"/>
    </source>
</evidence>
<accession>A0A426TWQ7</accession>
<name>A0A426TWQ7_9CHLR</name>
<dbReference type="PANTHER" id="PTHR31223">
    <property type="entry name" value="LOG FAMILY PROTEIN YJL055W"/>
    <property type="match status" value="1"/>
</dbReference>
<dbReference type="AlphaFoldDB" id="A0A426TWQ7"/>
<dbReference type="InterPro" id="IPR031100">
    <property type="entry name" value="LOG_fam"/>
</dbReference>
<dbReference type="Gene3D" id="3.40.50.450">
    <property type="match status" value="1"/>
</dbReference>
<dbReference type="PANTHER" id="PTHR31223:SF70">
    <property type="entry name" value="LOG FAMILY PROTEIN YJL055W"/>
    <property type="match status" value="1"/>
</dbReference>
<organism evidence="3 4">
    <name type="scientific">Candidatus Viridilinea halotolerans</name>
    <dbReference type="NCBI Taxonomy" id="2491704"/>
    <lineage>
        <taxon>Bacteria</taxon>
        <taxon>Bacillati</taxon>
        <taxon>Chloroflexota</taxon>
        <taxon>Chloroflexia</taxon>
        <taxon>Chloroflexales</taxon>
        <taxon>Chloroflexineae</taxon>
        <taxon>Oscillochloridaceae</taxon>
        <taxon>Candidatus Viridilinea</taxon>
    </lineage>
</organism>
<gene>
    <name evidence="3" type="ORF">EI684_14000</name>
</gene>
<protein>
    <recommendedName>
        <fullName evidence="2">Cytokinin riboside 5'-monophosphate phosphoribohydrolase</fullName>
        <ecNumber evidence="2">3.2.2.n1</ecNumber>
    </recommendedName>
</protein>
<evidence type="ECO:0000256" key="1">
    <source>
        <dbReference type="ARBA" id="ARBA00006763"/>
    </source>
</evidence>
<dbReference type="NCBIfam" id="TIGR00730">
    <property type="entry name" value="Rossman fold protein, TIGR00730 family"/>
    <property type="match status" value="1"/>
</dbReference>
<dbReference type="GO" id="GO:0009691">
    <property type="term" value="P:cytokinin biosynthetic process"/>
    <property type="evidence" value="ECO:0007669"/>
    <property type="project" value="UniProtKB-UniRule"/>
</dbReference>
<dbReference type="Proteomes" id="UP000280307">
    <property type="component" value="Unassembled WGS sequence"/>
</dbReference>
<proteinExistence type="inferred from homology"/>
<dbReference type="EMBL" id="RSAS01000561">
    <property type="protein sequence ID" value="RRR70034.1"/>
    <property type="molecule type" value="Genomic_DNA"/>
</dbReference>
<dbReference type="Pfam" id="PF03641">
    <property type="entry name" value="Lysine_decarbox"/>
    <property type="match status" value="1"/>
</dbReference>
<dbReference type="SUPFAM" id="SSF102405">
    <property type="entry name" value="MCP/YpsA-like"/>
    <property type="match status" value="1"/>
</dbReference>
<comment type="caution">
    <text evidence="3">The sequence shown here is derived from an EMBL/GenBank/DDBJ whole genome shotgun (WGS) entry which is preliminary data.</text>
</comment>
<sequence length="182" mass="20085">MQAMRSICLYCGARPGADAQFTAAAYALGVALAERRWRLVYGGGSIGLMGVAAQAALEHGGEVVGIIPRALVEREQGLHNVTELVLTETLRERKAIMFERSDAFVALPGGFGTLEEVVETLTLRQLRYHHKPIYFLNIAGFYDPLFAFFRHARDAAFIVDAHFDLFEVCTDVPDLMAHLADT</sequence>
<evidence type="ECO:0000313" key="3">
    <source>
        <dbReference type="EMBL" id="RRR70034.1"/>
    </source>
</evidence>
<reference evidence="3 4" key="1">
    <citation type="submission" date="2018-12" db="EMBL/GenBank/DDBJ databases">
        <title>Genome Sequence of Candidatus Viridilinea halotolerans isolated from saline sulfide-rich spring.</title>
        <authorList>
            <person name="Grouzdev D.S."/>
            <person name="Burganskaya E.I."/>
            <person name="Krutkina M.S."/>
            <person name="Sukhacheva M.V."/>
            <person name="Gorlenko V.M."/>
        </authorList>
    </citation>
    <scope>NUCLEOTIDE SEQUENCE [LARGE SCALE GENOMIC DNA]</scope>
    <source>
        <strain evidence="3">Chok-6</strain>
    </source>
</reference>
<keyword evidence="2" id="KW-0203">Cytokinin biosynthesis</keyword>